<evidence type="ECO:0000313" key="8">
    <source>
        <dbReference type="EMBL" id="OAP59111.1"/>
    </source>
</evidence>
<dbReference type="GO" id="GO:0005886">
    <property type="term" value="C:plasma membrane"/>
    <property type="evidence" value="ECO:0007669"/>
    <property type="project" value="InterPro"/>
</dbReference>
<evidence type="ECO:0000256" key="7">
    <source>
        <dbReference type="SAM" id="SignalP"/>
    </source>
</evidence>
<dbReference type="GO" id="GO:0032153">
    <property type="term" value="C:cell division site"/>
    <property type="evidence" value="ECO:0007669"/>
    <property type="project" value="TreeGrafter"/>
</dbReference>
<protein>
    <recommendedName>
        <fullName evidence="10">PH-response regulator protein palI/RIM9</fullName>
    </recommendedName>
</protein>
<dbReference type="RefSeq" id="XP_018692478.1">
    <property type="nucleotide sequence ID" value="XM_018837918.1"/>
</dbReference>
<name>A0A178ZI09_9EURO</name>
<dbReference type="Pfam" id="PF06687">
    <property type="entry name" value="SUR7"/>
    <property type="match status" value="1"/>
</dbReference>
<comment type="caution">
    <text evidence="8">The sequence shown here is derived from an EMBL/GenBank/DDBJ whole genome shotgun (WGS) entry which is preliminary data.</text>
</comment>
<keyword evidence="9" id="KW-1185">Reference proteome</keyword>
<feature type="compositionally biased region" description="Pro residues" evidence="5">
    <location>
        <begin position="321"/>
        <end position="336"/>
    </location>
</feature>
<evidence type="ECO:0000256" key="2">
    <source>
        <dbReference type="ARBA" id="ARBA00022692"/>
    </source>
</evidence>
<dbReference type="EMBL" id="LVYI01000005">
    <property type="protein sequence ID" value="OAP59111.1"/>
    <property type="molecule type" value="Genomic_DNA"/>
</dbReference>
<dbReference type="GeneID" id="30010577"/>
<dbReference type="PANTHER" id="PTHR28013:SF3">
    <property type="entry name" value="PROTEIN DCV1-RELATED"/>
    <property type="match status" value="1"/>
</dbReference>
<feature type="compositionally biased region" description="Gly residues" evidence="5">
    <location>
        <begin position="784"/>
        <end position="798"/>
    </location>
</feature>
<feature type="region of interest" description="Disordered" evidence="5">
    <location>
        <begin position="198"/>
        <end position="798"/>
    </location>
</feature>
<gene>
    <name evidence="8" type="ORF">AYL99_06409</name>
</gene>
<feature type="compositionally biased region" description="Polar residues" evidence="5">
    <location>
        <begin position="483"/>
        <end position="493"/>
    </location>
</feature>
<accession>A0A178ZI09</accession>
<feature type="signal peptide" evidence="7">
    <location>
        <begin position="1"/>
        <end position="31"/>
    </location>
</feature>
<dbReference type="Proteomes" id="UP000078343">
    <property type="component" value="Unassembled WGS sequence"/>
</dbReference>
<evidence type="ECO:0000256" key="1">
    <source>
        <dbReference type="ARBA" id="ARBA00004141"/>
    </source>
</evidence>
<evidence type="ECO:0000256" key="4">
    <source>
        <dbReference type="ARBA" id="ARBA00023136"/>
    </source>
</evidence>
<keyword evidence="7" id="KW-0732">Signal</keyword>
<keyword evidence="3 6" id="KW-1133">Transmembrane helix</keyword>
<feature type="transmembrane region" description="Helical" evidence="6">
    <location>
        <begin position="119"/>
        <end position="145"/>
    </location>
</feature>
<dbReference type="GO" id="GO:0035838">
    <property type="term" value="C:growing cell tip"/>
    <property type="evidence" value="ECO:0007669"/>
    <property type="project" value="TreeGrafter"/>
</dbReference>
<feature type="compositionally biased region" description="Low complexity" evidence="5">
    <location>
        <begin position="340"/>
        <end position="358"/>
    </location>
</feature>
<evidence type="ECO:0000256" key="5">
    <source>
        <dbReference type="SAM" id="MobiDB-lite"/>
    </source>
</evidence>
<evidence type="ECO:0000256" key="6">
    <source>
        <dbReference type="SAM" id="Phobius"/>
    </source>
</evidence>
<feature type="compositionally biased region" description="Pro residues" evidence="5">
    <location>
        <begin position="760"/>
        <end position="779"/>
    </location>
</feature>
<dbReference type="InterPro" id="IPR009571">
    <property type="entry name" value="SUR7/Rim9-like_fungi"/>
</dbReference>
<reference evidence="8 9" key="1">
    <citation type="submission" date="2016-04" db="EMBL/GenBank/DDBJ databases">
        <title>Draft genome of Fonsecaea erecta CBS 125763.</title>
        <authorList>
            <person name="Weiss V.A."/>
            <person name="Vicente V.A."/>
            <person name="Raittz R.T."/>
            <person name="Moreno L.F."/>
            <person name="De Souza E.M."/>
            <person name="Pedrosa F.O."/>
            <person name="Steffens M.B."/>
            <person name="Faoro H."/>
            <person name="Tadra-Sfeir M.Z."/>
            <person name="Najafzadeh M.J."/>
            <person name="Felipe M.S."/>
            <person name="Teixeira M."/>
            <person name="Sun J."/>
            <person name="Xi L."/>
            <person name="Gomes R."/>
            <person name="De Azevedo C.M."/>
            <person name="Salgado C.G."/>
            <person name="Da Silva M.B."/>
            <person name="Nascimento M.F."/>
            <person name="Queiroz-Telles F."/>
            <person name="Attili D.S."/>
            <person name="Gorbushina A."/>
        </authorList>
    </citation>
    <scope>NUCLEOTIDE SEQUENCE [LARGE SCALE GENOMIC DNA]</scope>
    <source>
        <strain evidence="8 9">CBS 125763</strain>
    </source>
</reference>
<sequence length="798" mass="84857">MLRPATPLTVLLLISFVFLLLSVLSTPVVHSIPIATYQGVNFGVFGYCTPTKCSGIRVGYTTDGLFPTGGETDFSLSSSTRHSLSSLLIVHPVAAFCNLVCLALAGAAHLHSPSHSARYLLGLLILLLPTLLVTLLAFLVDILLFVPHLQWAGWIVLASTILIAASGVVTCAMRRTLVSRKARKKRIAENAEMSGENFYNRQAQESKTVAQTFTTEPTMPMVNGSPGADRLPTFATFDASQKSDEERQPLRAQALSAEPSVVTPSRDGASDRYYGPPSRSSSQPPYNGQRDQFGNIPPPPVPPTADGTMVPVQGRRSGDEPTPPSPYRDRSLPPPGGRGYPPRGRGTYPPRGGFPPRAGGFGPRGPPPPQGYPGRGGFSTDMRGGYGGRGRSGIPPGVAGGSRRPPPGYPPNGIDSASERYTPPDGYPVAMGPPLPMAPGQQYMEDNERRYDARSPSVYTQGEEPQGPYGARAQSPARDRTSPYGSRVQSPSGTLRRPSPPPAMPPLPTTQPVEMAGTSVRDFKPQRSQSQDPYVPVRAHWNNMANMSGDDLGYARPPGRQAQSPVELPTSGSHVGGYSGHPRRARVNSGGSDVYYEDVDPRFASDPEPPLPQNLQPEERNWRPPPLLTPGPPGQYRPDSYNEIPPTNSYEELPGARSPAESETSNFTSVSQRGVNPNWRPGNGGGEFSALGPMRRRDQQTRQDMLLAGNPDFELPGSMGPPRLQPRSRGGSPGMRGGMMRGPTRVPPASAVGGGGDGPYPSPMGPPLPGGPMGPPGPESGPGIAPGPGMGMGGMREI</sequence>
<feature type="compositionally biased region" description="Pro residues" evidence="5">
    <location>
        <begin position="498"/>
        <end position="509"/>
    </location>
</feature>
<feature type="chain" id="PRO_5008098504" description="PH-response regulator protein palI/RIM9" evidence="7">
    <location>
        <begin position="32"/>
        <end position="798"/>
    </location>
</feature>
<organism evidence="8 9">
    <name type="scientific">Fonsecaea erecta</name>
    <dbReference type="NCBI Taxonomy" id="1367422"/>
    <lineage>
        <taxon>Eukaryota</taxon>
        <taxon>Fungi</taxon>
        <taxon>Dikarya</taxon>
        <taxon>Ascomycota</taxon>
        <taxon>Pezizomycotina</taxon>
        <taxon>Eurotiomycetes</taxon>
        <taxon>Chaetothyriomycetidae</taxon>
        <taxon>Chaetothyriales</taxon>
        <taxon>Herpotrichiellaceae</taxon>
        <taxon>Fonsecaea</taxon>
    </lineage>
</organism>
<feature type="compositionally biased region" description="Polar residues" evidence="5">
    <location>
        <begin position="278"/>
        <end position="292"/>
    </location>
</feature>
<evidence type="ECO:0008006" key="10">
    <source>
        <dbReference type="Google" id="ProtNLM"/>
    </source>
</evidence>
<feature type="transmembrane region" description="Helical" evidence="6">
    <location>
        <begin position="84"/>
        <end position="107"/>
    </location>
</feature>
<dbReference type="InterPro" id="IPR051380">
    <property type="entry name" value="pH-response_reg_palI/RIM9"/>
</dbReference>
<feature type="compositionally biased region" description="Gly residues" evidence="5">
    <location>
        <begin position="731"/>
        <end position="740"/>
    </location>
</feature>
<feature type="compositionally biased region" description="Polar residues" evidence="5">
    <location>
        <begin position="198"/>
        <end position="217"/>
    </location>
</feature>
<keyword evidence="4 6" id="KW-0472">Membrane</keyword>
<feature type="compositionally biased region" description="Pro residues" evidence="5">
    <location>
        <begin position="623"/>
        <end position="635"/>
    </location>
</feature>
<comment type="subcellular location">
    <subcellularLocation>
        <location evidence="1">Membrane</location>
        <topology evidence="1">Multi-pass membrane protein</topology>
    </subcellularLocation>
</comment>
<dbReference type="OrthoDB" id="2354757at2759"/>
<feature type="compositionally biased region" description="Polar residues" evidence="5">
    <location>
        <begin position="661"/>
        <end position="675"/>
    </location>
</feature>
<feature type="transmembrane region" description="Helical" evidence="6">
    <location>
        <begin position="151"/>
        <end position="173"/>
    </location>
</feature>
<dbReference type="AlphaFoldDB" id="A0A178ZI09"/>
<dbReference type="STRING" id="1367422.A0A178ZI09"/>
<evidence type="ECO:0000313" key="9">
    <source>
        <dbReference type="Proteomes" id="UP000078343"/>
    </source>
</evidence>
<feature type="compositionally biased region" description="Low complexity" evidence="5">
    <location>
        <begin position="741"/>
        <end position="751"/>
    </location>
</feature>
<proteinExistence type="predicted"/>
<dbReference type="PANTHER" id="PTHR28013">
    <property type="entry name" value="PROTEIN DCV1-RELATED"/>
    <property type="match status" value="1"/>
</dbReference>
<keyword evidence="2 6" id="KW-0812">Transmembrane</keyword>
<evidence type="ECO:0000256" key="3">
    <source>
        <dbReference type="ARBA" id="ARBA00022989"/>
    </source>
</evidence>